<evidence type="ECO:0000256" key="5">
    <source>
        <dbReference type="ARBA" id="ARBA00022970"/>
    </source>
</evidence>
<dbReference type="EMBL" id="BPQV01000006">
    <property type="protein sequence ID" value="GJE27639.1"/>
    <property type="molecule type" value="Genomic_DNA"/>
</dbReference>
<dbReference type="InterPro" id="IPR052156">
    <property type="entry name" value="BCAA_Transport_ATP-bd_LivF"/>
</dbReference>
<organism evidence="7 8">
    <name type="scientific">Methylobacterium organophilum</name>
    <dbReference type="NCBI Taxonomy" id="410"/>
    <lineage>
        <taxon>Bacteria</taxon>
        <taxon>Pseudomonadati</taxon>
        <taxon>Pseudomonadota</taxon>
        <taxon>Alphaproteobacteria</taxon>
        <taxon>Hyphomicrobiales</taxon>
        <taxon>Methylobacteriaceae</taxon>
        <taxon>Methylobacterium</taxon>
    </lineage>
</organism>
<dbReference type="InterPro" id="IPR003593">
    <property type="entry name" value="AAA+_ATPase"/>
</dbReference>
<evidence type="ECO:0000256" key="2">
    <source>
        <dbReference type="ARBA" id="ARBA00022448"/>
    </source>
</evidence>
<protein>
    <submittedName>
        <fullName evidence="7">High-affinity branched-chain amino acid transport ATP-binding protein LivF</fullName>
    </submittedName>
</protein>
<evidence type="ECO:0000313" key="8">
    <source>
        <dbReference type="Proteomes" id="UP001055156"/>
    </source>
</evidence>
<keyword evidence="8" id="KW-1185">Reference proteome</keyword>
<dbReference type="SUPFAM" id="SSF52540">
    <property type="entry name" value="P-loop containing nucleoside triphosphate hydrolases"/>
    <property type="match status" value="1"/>
</dbReference>
<evidence type="ECO:0000313" key="7">
    <source>
        <dbReference type="EMBL" id="GJE27639.1"/>
    </source>
</evidence>
<dbReference type="CDD" id="cd03224">
    <property type="entry name" value="ABC_TM1139_LivF_branched"/>
    <property type="match status" value="1"/>
</dbReference>
<dbReference type="GO" id="GO:0005524">
    <property type="term" value="F:ATP binding"/>
    <property type="evidence" value="ECO:0007669"/>
    <property type="project" value="UniProtKB-KW"/>
</dbReference>
<evidence type="ECO:0000256" key="1">
    <source>
        <dbReference type="ARBA" id="ARBA00005417"/>
    </source>
</evidence>
<gene>
    <name evidence="7" type="primary">livF_6</name>
    <name evidence="7" type="ORF">LKMONMHP_2499</name>
</gene>
<dbReference type="PROSITE" id="PS50893">
    <property type="entry name" value="ABC_TRANSPORTER_2"/>
    <property type="match status" value="1"/>
</dbReference>
<dbReference type="InterPro" id="IPR027417">
    <property type="entry name" value="P-loop_NTPase"/>
</dbReference>
<dbReference type="InterPro" id="IPR003439">
    <property type="entry name" value="ABC_transporter-like_ATP-bd"/>
</dbReference>
<feature type="domain" description="ABC transporter" evidence="6">
    <location>
        <begin position="3"/>
        <end position="235"/>
    </location>
</feature>
<dbReference type="PANTHER" id="PTHR43820">
    <property type="entry name" value="HIGH-AFFINITY BRANCHED-CHAIN AMINO ACID TRANSPORT ATP-BINDING PROTEIN LIVF"/>
    <property type="match status" value="1"/>
</dbReference>
<dbReference type="Gene3D" id="3.40.50.300">
    <property type="entry name" value="P-loop containing nucleotide triphosphate hydrolases"/>
    <property type="match status" value="1"/>
</dbReference>
<keyword evidence="5" id="KW-0029">Amino-acid transport</keyword>
<name>A0ABQ4TAX6_METOR</name>
<dbReference type="Proteomes" id="UP001055156">
    <property type="component" value="Unassembled WGS sequence"/>
</dbReference>
<dbReference type="SMART" id="SM00382">
    <property type="entry name" value="AAA"/>
    <property type="match status" value="1"/>
</dbReference>
<evidence type="ECO:0000256" key="3">
    <source>
        <dbReference type="ARBA" id="ARBA00022741"/>
    </source>
</evidence>
<keyword evidence="3" id="KW-0547">Nucleotide-binding</keyword>
<accession>A0ABQ4TAX6</accession>
<comment type="caution">
    <text evidence="7">The sequence shown here is derived from an EMBL/GenBank/DDBJ whole genome shotgun (WGS) entry which is preliminary data.</text>
</comment>
<keyword evidence="2" id="KW-0813">Transport</keyword>
<comment type="similarity">
    <text evidence="1">Belongs to the ABC transporter superfamily.</text>
</comment>
<evidence type="ECO:0000259" key="6">
    <source>
        <dbReference type="PROSITE" id="PS50893"/>
    </source>
</evidence>
<dbReference type="PANTHER" id="PTHR43820:SF5">
    <property type="entry name" value="HIGH-AFFINITY BRANCHED-CHAIN AMINO ACID TRANSPORT ATP-BINDING PROTEIN"/>
    <property type="match status" value="1"/>
</dbReference>
<reference evidence="7" key="2">
    <citation type="submission" date="2021-08" db="EMBL/GenBank/DDBJ databases">
        <authorList>
            <person name="Tani A."/>
            <person name="Ola A."/>
            <person name="Ogura Y."/>
            <person name="Katsura K."/>
            <person name="Hayashi T."/>
        </authorList>
    </citation>
    <scope>NUCLEOTIDE SEQUENCE</scope>
    <source>
        <strain evidence="7">NBRC 15689</strain>
    </source>
</reference>
<sequence length="236" mass="25399">MMLHVEGLAAGYPSGGRILDGVALELKEGEIVALLGRNGMGKTTLMRALCGQLPLQAGTIRLGGRSLGGQPTFQFARAGIGYVPQGREVFAQFTVEENLMLGALGKPGLPRSVPAEAFEIFPILGERRAQRAGTLSGGQQQQLAIMRALVGQPRLLLLDEPSEGIQPSIVDEIAVTLGRIARERKLTVLIVEQNLDFVEQLASRILFMENGRIAPEQAGVGELRSNPDLVHRFLSI</sequence>
<evidence type="ECO:0000256" key="4">
    <source>
        <dbReference type="ARBA" id="ARBA00022840"/>
    </source>
</evidence>
<proteinExistence type="inferred from homology"/>
<dbReference type="Pfam" id="PF00005">
    <property type="entry name" value="ABC_tran"/>
    <property type="match status" value="1"/>
</dbReference>
<dbReference type="RefSeq" id="WP_238311435.1">
    <property type="nucleotide sequence ID" value="NZ_BPQV01000006.1"/>
</dbReference>
<reference evidence="7" key="1">
    <citation type="journal article" date="2021" name="Front. Microbiol.">
        <title>Comprehensive Comparative Genomics and Phenotyping of Methylobacterium Species.</title>
        <authorList>
            <person name="Alessa O."/>
            <person name="Ogura Y."/>
            <person name="Fujitani Y."/>
            <person name="Takami H."/>
            <person name="Hayashi T."/>
            <person name="Sahin N."/>
            <person name="Tani A."/>
        </authorList>
    </citation>
    <scope>NUCLEOTIDE SEQUENCE</scope>
    <source>
        <strain evidence="7">NBRC 15689</strain>
    </source>
</reference>
<keyword evidence="4 7" id="KW-0067">ATP-binding</keyword>